<keyword evidence="3" id="KW-0723">Serine/threonine-protein kinase</keyword>
<keyword evidence="13" id="KW-0472">Membrane</keyword>
<dbReference type="PROSITE" id="PS50011">
    <property type="entry name" value="PROTEIN_KINASE_DOM"/>
    <property type="match status" value="1"/>
</dbReference>
<dbReference type="PANTHER" id="PTHR45974:SF266">
    <property type="entry name" value="LEUCINE-RICH REPEAT RECEPTOR PROTEIN KINASE HPCA1"/>
    <property type="match status" value="1"/>
</dbReference>
<dbReference type="GO" id="GO:0016020">
    <property type="term" value="C:membrane"/>
    <property type="evidence" value="ECO:0007669"/>
    <property type="project" value="UniProtKB-SubCell"/>
</dbReference>
<protein>
    <recommendedName>
        <fullName evidence="2">non-specific serine/threonine protein kinase</fullName>
        <ecNumber evidence="2">2.7.11.1</ecNumber>
    </recommendedName>
</protein>
<dbReference type="InterPro" id="IPR008271">
    <property type="entry name" value="Ser/Thr_kinase_AS"/>
</dbReference>
<keyword evidence="17" id="KW-1185">Reference proteome</keyword>
<keyword evidence="9" id="KW-0547">Nucleotide-binding</keyword>
<keyword evidence="14" id="KW-0325">Glycoprotein</keyword>
<dbReference type="EC" id="2.7.11.1" evidence="2"/>
<evidence type="ECO:0000256" key="4">
    <source>
        <dbReference type="ARBA" id="ARBA00022614"/>
    </source>
</evidence>
<keyword evidence="7" id="KW-0732">Signal</keyword>
<dbReference type="AlphaFoldDB" id="A0A7N2LTC0"/>
<organism evidence="16 17">
    <name type="scientific">Quercus lobata</name>
    <name type="common">Valley oak</name>
    <dbReference type="NCBI Taxonomy" id="97700"/>
    <lineage>
        <taxon>Eukaryota</taxon>
        <taxon>Viridiplantae</taxon>
        <taxon>Streptophyta</taxon>
        <taxon>Embryophyta</taxon>
        <taxon>Tracheophyta</taxon>
        <taxon>Spermatophyta</taxon>
        <taxon>Magnoliopsida</taxon>
        <taxon>eudicotyledons</taxon>
        <taxon>Gunneridae</taxon>
        <taxon>Pentapetalae</taxon>
        <taxon>rosids</taxon>
        <taxon>fabids</taxon>
        <taxon>Fagales</taxon>
        <taxon>Fagaceae</taxon>
        <taxon>Quercus</taxon>
    </lineage>
</organism>
<accession>A0A7N2LTC0</accession>
<evidence type="ECO:0000259" key="15">
    <source>
        <dbReference type="PROSITE" id="PS50011"/>
    </source>
</evidence>
<evidence type="ECO:0000256" key="5">
    <source>
        <dbReference type="ARBA" id="ARBA00022679"/>
    </source>
</evidence>
<evidence type="ECO:0000256" key="9">
    <source>
        <dbReference type="ARBA" id="ARBA00022741"/>
    </source>
</evidence>
<dbReference type="OMA" id="EAMWRIV"/>
<evidence type="ECO:0000313" key="16">
    <source>
        <dbReference type="EnsemblPlants" id="QL05p064892:mrna"/>
    </source>
</evidence>
<evidence type="ECO:0000256" key="2">
    <source>
        <dbReference type="ARBA" id="ARBA00012513"/>
    </source>
</evidence>
<dbReference type="Pfam" id="PF07714">
    <property type="entry name" value="PK_Tyr_Ser-Thr"/>
    <property type="match status" value="1"/>
</dbReference>
<dbReference type="PIRSF" id="PIRSF000654">
    <property type="entry name" value="Integrin-linked_kinase"/>
    <property type="match status" value="1"/>
</dbReference>
<dbReference type="GO" id="GO:0004674">
    <property type="term" value="F:protein serine/threonine kinase activity"/>
    <property type="evidence" value="ECO:0007669"/>
    <property type="project" value="UniProtKB-KW"/>
</dbReference>
<dbReference type="PANTHER" id="PTHR45974">
    <property type="entry name" value="RECEPTOR-LIKE PROTEIN 55"/>
    <property type="match status" value="1"/>
</dbReference>
<dbReference type="InParanoid" id="A0A7N2LTC0"/>
<dbReference type="SUPFAM" id="SSF56112">
    <property type="entry name" value="Protein kinase-like (PK-like)"/>
    <property type="match status" value="1"/>
</dbReference>
<keyword evidence="6" id="KW-0812">Transmembrane</keyword>
<evidence type="ECO:0000313" key="17">
    <source>
        <dbReference type="Proteomes" id="UP000594261"/>
    </source>
</evidence>
<evidence type="ECO:0000256" key="7">
    <source>
        <dbReference type="ARBA" id="ARBA00022729"/>
    </source>
</evidence>
<dbReference type="PROSITE" id="PS00108">
    <property type="entry name" value="PROTEIN_KINASE_ST"/>
    <property type="match status" value="1"/>
</dbReference>
<keyword evidence="4" id="KW-0433">Leucine-rich repeat</keyword>
<reference evidence="16 17" key="1">
    <citation type="journal article" date="2016" name="G3 (Bethesda)">
        <title>First Draft Assembly and Annotation of the Genome of a California Endemic Oak Quercus lobata Nee (Fagaceae).</title>
        <authorList>
            <person name="Sork V.L."/>
            <person name="Fitz-Gibbon S.T."/>
            <person name="Puiu D."/>
            <person name="Crepeau M."/>
            <person name="Gugger P.F."/>
            <person name="Sherman R."/>
            <person name="Stevens K."/>
            <person name="Langley C.H."/>
            <person name="Pellegrini M."/>
            <person name="Salzberg S.L."/>
        </authorList>
    </citation>
    <scope>NUCLEOTIDE SEQUENCE [LARGE SCALE GENOMIC DNA]</scope>
    <source>
        <strain evidence="16 17">cv. SW786</strain>
    </source>
</reference>
<reference evidence="16" key="2">
    <citation type="submission" date="2021-01" db="UniProtKB">
        <authorList>
            <consortium name="EnsemblPlants"/>
        </authorList>
    </citation>
    <scope>IDENTIFICATION</scope>
</reference>
<comment type="subcellular location">
    <subcellularLocation>
        <location evidence="1">Membrane</location>
        <topology evidence="1">Single-pass membrane protein</topology>
    </subcellularLocation>
</comment>
<name>A0A7N2LTC0_QUELO</name>
<dbReference type="Gene3D" id="3.30.200.20">
    <property type="entry name" value="Phosphorylase Kinase, domain 1"/>
    <property type="match status" value="1"/>
</dbReference>
<dbReference type="FunFam" id="1.10.510.10:FF:000453">
    <property type="entry name" value="LRR receptor-like serine/threonine-protein kinase HSL2"/>
    <property type="match status" value="1"/>
</dbReference>
<dbReference type="EMBL" id="LRBV02000005">
    <property type="status" value="NOT_ANNOTATED_CDS"/>
    <property type="molecule type" value="Genomic_DNA"/>
</dbReference>
<evidence type="ECO:0000256" key="10">
    <source>
        <dbReference type="ARBA" id="ARBA00022777"/>
    </source>
</evidence>
<evidence type="ECO:0000256" key="6">
    <source>
        <dbReference type="ARBA" id="ARBA00022692"/>
    </source>
</evidence>
<evidence type="ECO:0000256" key="14">
    <source>
        <dbReference type="ARBA" id="ARBA00023180"/>
    </source>
</evidence>
<keyword evidence="10" id="KW-0418">Kinase</keyword>
<keyword evidence="5" id="KW-0808">Transferase</keyword>
<dbReference type="SMART" id="SM00220">
    <property type="entry name" value="S_TKc"/>
    <property type="match status" value="1"/>
</dbReference>
<evidence type="ECO:0000256" key="8">
    <source>
        <dbReference type="ARBA" id="ARBA00022737"/>
    </source>
</evidence>
<feature type="domain" description="Protein kinase" evidence="15">
    <location>
        <begin position="1"/>
        <end position="242"/>
    </location>
</feature>
<evidence type="ECO:0000256" key="12">
    <source>
        <dbReference type="ARBA" id="ARBA00022989"/>
    </source>
</evidence>
<sequence length="273" mass="30625">MQGGLEFKTEIELLSRVHHKNLVSLMGFCFEKGEQILVYEYVSNGSLKDSLSGKSGIRLDWMRRLRVALGAASGLAYLHEFANPPIIHRDIKSNNILLDESLNAKVSDFGLSKPIVDSEGSYVITQVKGTMGYMDPEYYMTHKLTEKSDVYSFGVLMLELLTARKPIEHGKYIVREVQETMDQTKDLYNLHEFLDPAIGLGTTLKGLQKFVDLAMWCVKESGSDRPMMVEVVKEIENIMELVGVNLDANSTSISASYEETSKGNSPYPGYPYS</sequence>
<dbReference type="InterPro" id="IPR001245">
    <property type="entry name" value="Ser-Thr/Tyr_kinase_cat_dom"/>
</dbReference>
<keyword evidence="12" id="KW-1133">Transmembrane helix</keyword>
<keyword evidence="11" id="KW-0067">ATP-binding</keyword>
<evidence type="ECO:0000256" key="3">
    <source>
        <dbReference type="ARBA" id="ARBA00022527"/>
    </source>
</evidence>
<dbReference type="GO" id="GO:0005524">
    <property type="term" value="F:ATP binding"/>
    <property type="evidence" value="ECO:0007669"/>
    <property type="project" value="UniProtKB-KW"/>
</dbReference>
<dbReference type="InterPro" id="IPR000719">
    <property type="entry name" value="Prot_kinase_dom"/>
</dbReference>
<evidence type="ECO:0000256" key="11">
    <source>
        <dbReference type="ARBA" id="ARBA00022840"/>
    </source>
</evidence>
<dbReference type="EnsemblPlants" id="QL05p064892:mrna">
    <property type="protein sequence ID" value="QL05p064892:mrna"/>
    <property type="gene ID" value="QL05p064892"/>
</dbReference>
<evidence type="ECO:0000256" key="1">
    <source>
        <dbReference type="ARBA" id="ARBA00004167"/>
    </source>
</evidence>
<keyword evidence="8" id="KW-0677">Repeat</keyword>
<evidence type="ECO:0000256" key="13">
    <source>
        <dbReference type="ARBA" id="ARBA00023136"/>
    </source>
</evidence>
<dbReference type="Gramene" id="QL05p064892:mrna">
    <property type="protein sequence ID" value="QL05p064892:mrna"/>
    <property type="gene ID" value="QL05p064892"/>
</dbReference>
<dbReference type="InterPro" id="IPR011009">
    <property type="entry name" value="Kinase-like_dom_sf"/>
</dbReference>
<dbReference type="Gene3D" id="1.10.510.10">
    <property type="entry name" value="Transferase(Phosphotransferase) domain 1"/>
    <property type="match status" value="1"/>
</dbReference>
<proteinExistence type="predicted"/>
<dbReference type="Proteomes" id="UP000594261">
    <property type="component" value="Chromosome 5"/>
</dbReference>